<protein>
    <recommendedName>
        <fullName evidence="5">Ricin B lectin domain-containing protein</fullName>
    </recommendedName>
</protein>
<dbReference type="SMR" id="U9SQ89"/>
<evidence type="ECO:0008006" key="5">
    <source>
        <dbReference type="Google" id="ProtNLM"/>
    </source>
</evidence>
<dbReference type="AlphaFoldDB" id="U9SQ89"/>
<feature type="chain" id="PRO_5015101676" description="Ricin B lectin domain-containing protein" evidence="1">
    <location>
        <begin position="20"/>
        <end position="158"/>
    </location>
</feature>
<reference evidence="3 4" key="1">
    <citation type="journal article" date="2013" name="Proc. Natl. Acad. Sci. U.S.A.">
        <title>Genome of an arbuscular mycorrhizal fungus provides insight into the oldest plant symbiosis.</title>
        <authorList>
            <person name="Tisserant E."/>
            <person name="Malbreil M."/>
            <person name="Kuo A."/>
            <person name="Kohler A."/>
            <person name="Symeonidi A."/>
            <person name="Balestrini R."/>
            <person name="Charron P."/>
            <person name="Duensing N."/>
            <person name="Frei Dit Frey N."/>
            <person name="Gianinazzi-Pearson V."/>
            <person name="Gilbert L.B."/>
            <person name="Handa Y."/>
            <person name="Herr J.R."/>
            <person name="Hijri M."/>
            <person name="Koul R."/>
            <person name="Kawaguchi M."/>
            <person name="Krajinski F."/>
            <person name="Lammers P.J."/>
            <person name="Masclaux F.G."/>
            <person name="Murat C."/>
            <person name="Morin E."/>
            <person name="Ndikumana S."/>
            <person name="Pagni M."/>
            <person name="Petitpierre D."/>
            <person name="Requena N."/>
            <person name="Rosikiewicz P."/>
            <person name="Riley R."/>
            <person name="Saito K."/>
            <person name="San Clemente H."/>
            <person name="Shapiro H."/>
            <person name="van Tuinen D."/>
            <person name="Becard G."/>
            <person name="Bonfante P."/>
            <person name="Paszkowski U."/>
            <person name="Shachar-Hill Y.Y."/>
            <person name="Tuskan G.A."/>
            <person name="Young P.W."/>
            <person name="Sanders I.R."/>
            <person name="Henrissat B."/>
            <person name="Rensing S.A."/>
            <person name="Grigoriev I.V."/>
            <person name="Corradi N."/>
            <person name="Roux C."/>
            <person name="Martin F."/>
        </authorList>
    </citation>
    <scope>NUCLEOTIDE SEQUENCE [LARGE SCALE GENOMIC DNA]</scope>
    <source>
        <strain evidence="4">DAOM 181602 / DAOM 197198 / MUCL 43194</strain>
        <strain evidence="3">DAOM 197198</strain>
    </source>
</reference>
<organism evidence="2">
    <name type="scientific">Rhizophagus irregularis (strain DAOM 181602 / DAOM 197198 / MUCL 43194)</name>
    <name type="common">Arbuscular mycorrhizal fungus</name>
    <name type="synonym">Glomus intraradices</name>
    <dbReference type="NCBI Taxonomy" id="747089"/>
    <lineage>
        <taxon>Eukaryota</taxon>
        <taxon>Fungi</taxon>
        <taxon>Fungi incertae sedis</taxon>
        <taxon>Mucoromycota</taxon>
        <taxon>Glomeromycotina</taxon>
        <taxon>Glomeromycetes</taxon>
        <taxon>Glomerales</taxon>
        <taxon>Glomeraceae</taxon>
        <taxon>Rhizophagus</taxon>
    </lineage>
</organism>
<keyword evidence="4" id="KW-1185">Reference proteome</keyword>
<evidence type="ECO:0000256" key="1">
    <source>
        <dbReference type="SAM" id="SignalP"/>
    </source>
</evidence>
<dbReference type="EMBL" id="AUPC02000234">
    <property type="protein sequence ID" value="POG64662.1"/>
    <property type="molecule type" value="Genomic_DNA"/>
</dbReference>
<gene>
    <name evidence="3" type="ORF">GLOIN_2v1881156</name>
    <name evidence="2" type="ORF">GLOINDRAFT_10873</name>
</gene>
<dbReference type="VEuPathDB" id="FungiDB:RhiirFUN_011330"/>
<keyword evidence="1" id="KW-0732">Signal</keyword>
<evidence type="ECO:0000313" key="4">
    <source>
        <dbReference type="Proteomes" id="UP000018888"/>
    </source>
</evidence>
<feature type="signal peptide" evidence="1">
    <location>
        <begin position="1"/>
        <end position="19"/>
    </location>
</feature>
<sequence>MKFNIFLLLLATFLAVGSPQEIQIHPGEYLIQNIHTNKYWAKPDLAFGIPLQTEGNVVWKIFAVGKNFYIRPLSHVQLSLALLVNDKLLRLRETTPNPQNLQWIIHPSGSNVAIQSAADSKKYVNTDVYNKIDYLSQGSDAEPMWRLVHYAPKRTKLL</sequence>
<accession>U9SQ89</accession>
<evidence type="ECO:0000313" key="2">
    <source>
        <dbReference type="EMBL" id="ERZ98123.1"/>
    </source>
</evidence>
<name>U9SQ89_RHIID</name>
<dbReference type="Gene3D" id="2.80.10.50">
    <property type="match status" value="1"/>
</dbReference>
<dbReference type="Proteomes" id="UP000018888">
    <property type="component" value="Unassembled WGS sequence"/>
</dbReference>
<reference evidence="3 4" key="3">
    <citation type="journal article" date="2018" name="New Phytol.">
        <title>High intraspecific genome diversity in the model arbuscular mycorrhizal symbiont Rhizophagus irregularis.</title>
        <authorList>
            <person name="Chen E.C.H."/>
            <person name="Morin E."/>
            <person name="Beaudet D."/>
            <person name="Noel J."/>
            <person name="Yildirir G."/>
            <person name="Ndikumana S."/>
            <person name="Charron P."/>
            <person name="St-Onge C."/>
            <person name="Giorgi J."/>
            <person name="Kruger M."/>
            <person name="Marton T."/>
            <person name="Ropars J."/>
            <person name="Grigoriev I.V."/>
            <person name="Hainaut M."/>
            <person name="Henrissat B."/>
            <person name="Roux C."/>
            <person name="Martin F."/>
            <person name="Corradi N."/>
        </authorList>
    </citation>
    <scope>NUCLEOTIDE SEQUENCE [LARGE SCALE GENOMIC DNA]</scope>
    <source>
        <strain evidence="4">DAOM 181602 / DAOM 197198 / MUCL 43194</strain>
        <strain evidence="3">DAOM 197198</strain>
    </source>
</reference>
<evidence type="ECO:0000313" key="3">
    <source>
        <dbReference type="EMBL" id="POG64662.1"/>
    </source>
</evidence>
<reference evidence="2" key="2">
    <citation type="submission" date="2013-07" db="EMBL/GenBank/DDBJ databases">
        <title>The genome of an arbuscular mycorrhizal fungus provides insights into the evolution of the oldest plant symbiosis.</title>
        <authorList>
            <consortium name="DOE Joint Genome Institute"/>
            <person name="Tisserant E."/>
            <person name="Malbreil M."/>
            <person name="Kuo A."/>
            <person name="Kohler A."/>
            <person name="Symeonidi A."/>
            <person name="Balestrini R."/>
            <person name="Charron P."/>
            <person name="Duensing N."/>
            <person name="Frei-dit-Frey N."/>
            <person name="Gianinazzi-Pearson V."/>
            <person name="Gilbert B."/>
            <person name="Handa Y."/>
            <person name="Hijri M."/>
            <person name="Kaul R."/>
            <person name="Kawaguchi M."/>
            <person name="Krajinski F."/>
            <person name="Lammers P."/>
            <person name="Lapierre D."/>
            <person name="Masclaux F.G."/>
            <person name="Murat C."/>
            <person name="Morin E."/>
            <person name="Ndikumana S."/>
            <person name="Pagni M."/>
            <person name="Petitpierre D."/>
            <person name="Requena N."/>
            <person name="Rosikiewicz P."/>
            <person name="Riley R."/>
            <person name="Saito K."/>
            <person name="San Clemente H."/>
            <person name="Shapiro H."/>
            <person name="van Tuinen D."/>
            <person name="Becard G."/>
            <person name="Bonfante P."/>
            <person name="Paszkowski U."/>
            <person name="Shachar-Hill Y."/>
            <person name="Young J.P."/>
            <person name="Sanders I.R."/>
            <person name="Henrissat B."/>
            <person name="Rensing S.A."/>
            <person name="Grigoriev I.V."/>
            <person name="Corradi N."/>
            <person name="Roux C."/>
            <person name="Martin F."/>
        </authorList>
    </citation>
    <scope>NUCLEOTIDE SEQUENCE</scope>
    <source>
        <strain evidence="2">DAOM 197198</strain>
    </source>
</reference>
<dbReference type="EMBL" id="KI299031">
    <property type="protein sequence ID" value="ERZ98123.1"/>
    <property type="molecule type" value="Genomic_DNA"/>
</dbReference>
<dbReference type="HOGENOM" id="CLU_1661768_0_0_1"/>
<proteinExistence type="predicted"/>
<dbReference type="InterPro" id="IPR035992">
    <property type="entry name" value="Ricin_B-like_lectins"/>
</dbReference>
<dbReference type="SUPFAM" id="SSF50370">
    <property type="entry name" value="Ricin B-like lectins"/>
    <property type="match status" value="1"/>
</dbReference>